<sequence length="103" mass="11378">MGVVTMSALAHRGAQIIALTPEISSPHVIQIIHLIRDSTQSELIYAEQCDVANLESVSAFAALWNSGDKKQPQGVLMMMINMFKLGPNFGNKKNNKFKTHLKL</sequence>
<name>A0A077R505_9BASI</name>
<organism evidence="1">
    <name type="scientific">Melanopsichium pennsylvanicum 4</name>
    <dbReference type="NCBI Taxonomy" id="1398559"/>
    <lineage>
        <taxon>Eukaryota</taxon>
        <taxon>Fungi</taxon>
        <taxon>Dikarya</taxon>
        <taxon>Basidiomycota</taxon>
        <taxon>Ustilaginomycotina</taxon>
        <taxon>Ustilaginomycetes</taxon>
        <taxon>Ustilaginales</taxon>
        <taxon>Ustilaginaceae</taxon>
        <taxon>Melanopsichium</taxon>
    </lineage>
</organism>
<proteinExistence type="predicted"/>
<reference evidence="1" key="1">
    <citation type="journal article" date="2014" name="Genome Biol. Evol.">
        <title>Gene Loss Rather Than Gene Gain Is Associated with a Host Jump from Monocots to Dicots in the Smut Fungus Melanopsichium pennsylvanicum.</title>
        <authorList>
            <person name="Sharma R."/>
            <person name="Mishra B."/>
            <person name="Runge F."/>
            <person name="Thines M."/>
        </authorList>
    </citation>
    <scope>NUCLEOTIDE SEQUENCE</scope>
    <source>
        <strain evidence="1">4</strain>
    </source>
</reference>
<dbReference type="AlphaFoldDB" id="A0A077R505"/>
<evidence type="ECO:0000313" key="1">
    <source>
        <dbReference type="EMBL" id="CDI53967.1"/>
    </source>
</evidence>
<accession>A0A077R505</accession>
<protein>
    <submittedName>
        <fullName evidence="1">Dehydrogenases with different specificities</fullName>
    </submittedName>
</protein>
<dbReference type="EMBL" id="HG529598">
    <property type="protein sequence ID" value="CDI53967.1"/>
    <property type="molecule type" value="Genomic_DNA"/>
</dbReference>